<accession>A0A1I6G1Z3</accession>
<keyword evidence="1" id="KW-1133">Transmembrane helix</keyword>
<protein>
    <submittedName>
        <fullName evidence="2">Uncharacterized protein</fullName>
    </submittedName>
</protein>
<evidence type="ECO:0000313" key="2">
    <source>
        <dbReference type="EMBL" id="SFR36198.1"/>
    </source>
</evidence>
<dbReference type="Proteomes" id="UP000198531">
    <property type="component" value="Unassembled WGS sequence"/>
</dbReference>
<name>A0A1I6G1Z3_9EURY</name>
<proteinExistence type="predicted"/>
<dbReference type="AlphaFoldDB" id="A0A1I6G1Z3"/>
<keyword evidence="3" id="KW-1185">Reference proteome</keyword>
<feature type="transmembrane region" description="Helical" evidence="1">
    <location>
        <begin position="55"/>
        <end position="79"/>
    </location>
</feature>
<dbReference type="EMBL" id="FOYT01000001">
    <property type="protein sequence ID" value="SFR36198.1"/>
    <property type="molecule type" value="Genomic_DNA"/>
</dbReference>
<dbReference type="RefSeq" id="WP_089804156.1">
    <property type="nucleotide sequence ID" value="NZ_FOYT01000001.1"/>
</dbReference>
<dbReference type="STRING" id="553469.SAMN04487947_0431"/>
<keyword evidence="1" id="KW-0812">Transmembrane</keyword>
<reference evidence="3" key="1">
    <citation type="submission" date="2016-10" db="EMBL/GenBank/DDBJ databases">
        <authorList>
            <person name="Varghese N."/>
            <person name="Submissions S."/>
        </authorList>
    </citation>
    <scope>NUCLEOTIDE SEQUENCE [LARGE SCALE GENOMIC DNA]</scope>
    <source>
        <strain evidence="3">CGMCC 1.7736</strain>
    </source>
</reference>
<organism evidence="2 3">
    <name type="scientific">Halogeometricum rufum</name>
    <dbReference type="NCBI Taxonomy" id="553469"/>
    <lineage>
        <taxon>Archaea</taxon>
        <taxon>Methanobacteriati</taxon>
        <taxon>Methanobacteriota</taxon>
        <taxon>Stenosarchaea group</taxon>
        <taxon>Halobacteria</taxon>
        <taxon>Halobacteriales</taxon>
        <taxon>Haloferacaceae</taxon>
        <taxon>Halogeometricum</taxon>
    </lineage>
</organism>
<evidence type="ECO:0000256" key="1">
    <source>
        <dbReference type="SAM" id="Phobius"/>
    </source>
</evidence>
<sequence>MALVEDLRAHVTKDDLSGNEVFGHLLVMAEFVLLVAMVFPASGHTAGLLPADIEFAISSAAIVAYGALNCSLLLTALALGETS</sequence>
<dbReference type="OrthoDB" id="382641at2157"/>
<gene>
    <name evidence="2" type="ORF">SAMN04487947_0431</name>
</gene>
<evidence type="ECO:0000313" key="3">
    <source>
        <dbReference type="Proteomes" id="UP000198531"/>
    </source>
</evidence>
<keyword evidence="1" id="KW-0472">Membrane</keyword>
<feature type="transmembrane region" description="Helical" evidence="1">
    <location>
        <begin position="21"/>
        <end position="43"/>
    </location>
</feature>